<reference evidence="1" key="1">
    <citation type="submission" date="2023-04" db="EMBL/GenBank/DDBJ databases">
        <title>Ambrosiozyma monospora NBRC 10751.</title>
        <authorList>
            <person name="Ichikawa N."/>
            <person name="Sato H."/>
            <person name="Tonouchi N."/>
        </authorList>
    </citation>
    <scope>NUCLEOTIDE SEQUENCE</scope>
    <source>
        <strain evidence="1">NBRC 10751</strain>
    </source>
</reference>
<organism evidence="1 2">
    <name type="scientific">Ambrosiozyma monospora</name>
    <name type="common">Yeast</name>
    <name type="synonym">Endomycopsis monosporus</name>
    <dbReference type="NCBI Taxonomy" id="43982"/>
    <lineage>
        <taxon>Eukaryota</taxon>
        <taxon>Fungi</taxon>
        <taxon>Dikarya</taxon>
        <taxon>Ascomycota</taxon>
        <taxon>Saccharomycotina</taxon>
        <taxon>Pichiomycetes</taxon>
        <taxon>Pichiales</taxon>
        <taxon>Pichiaceae</taxon>
        <taxon>Ambrosiozyma</taxon>
    </lineage>
</organism>
<name>A0ACB5U938_AMBMO</name>
<keyword evidence="2" id="KW-1185">Reference proteome</keyword>
<dbReference type="EMBL" id="BSXS01014053">
    <property type="protein sequence ID" value="GMF04845.1"/>
    <property type="molecule type" value="Genomic_DNA"/>
</dbReference>
<dbReference type="Proteomes" id="UP001165064">
    <property type="component" value="Unassembled WGS sequence"/>
</dbReference>
<protein>
    <submittedName>
        <fullName evidence="1">Unnamed protein product</fullName>
    </submittedName>
</protein>
<comment type="caution">
    <text evidence="1">The sequence shown here is derived from an EMBL/GenBank/DDBJ whole genome shotgun (WGS) entry which is preliminary data.</text>
</comment>
<accession>A0ACB5U938</accession>
<evidence type="ECO:0000313" key="2">
    <source>
        <dbReference type="Proteomes" id="UP001165064"/>
    </source>
</evidence>
<sequence>MVAINPNNWHWVDKNCYDWSKEYFTKNLVGLKSSNEKANVEIKSLKELTGDVEVCQRKGKVISLFDLQLKLGFEGDKAKGVITKAIG</sequence>
<gene>
    <name evidence="1" type="ORF">Amon02_001211500</name>
</gene>
<evidence type="ECO:0000313" key="1">
    <source>
        <dbReference type="EMBL" id="GMF04845.1"/>
    </source>
</evidence>
<proteinExistence type="predicted"/>